<protein>
    <submittedName>
        <fullName evidence="2">Uncharacterized protein</fullName>
    </submittedName>
</protein>
<evidence type="ECO:0000313" key="2">
    <source>
        <dbReference type="EMBL" id="GHD04652.1"/>
    </source>
</evidence>
<reference evidence="3" key="1">
    <citation type="journal article" date="2019" name="Int. J. Syst. Evol. Microbiol.">
        <title>The Global Catalogue of Microorganisms (GCM) 10K type strain sequencing project: providing services to taxonomists for standard genome sequencing and annotation.</title>
        <authorList>
            <consortium name="The Broad Institute Genomics Platform"/>
            <consortium name="The Broad Institute Genome Sequencing Center for Infectious Disease"/>
            <person name="Wu L."/>
            <person name="Ma J."/>
        </authorList>
    </citation>
    <scope>NUCLEOTIDE SEQUENCE [LARGE SCALE GENOMIC DNA]</scope>
    <source>
        <strain evidence="3">KCTC 23314</strain>
    </source>
</reference>
<evidence type="ECO:0000256" key="1">
    <source>
        <dbReference type="SAM" id="Coils"/>
    </source>
</evidence>
<feature type="coiled-coil region" evidence="1">
    <location>
        <begin position="18"/>
        <end position="52"/>
    </location>
</feature>
<gene>
    <name evidence="2" type="ORF">GCM10007320_65660</name>
</gene>
<dbReference type="EMBL" id="BMYK01000052">
    <property type="protein sequence ID" value="GHD04652.1"/>
    <property type="molecule type" value="Genomic_DNA"/>
</dbReference>
<sequence>MTKKTKELNSVALAHQAVEAKQAEIKAAEAGLQQLRSELAAAYHAVEDAHDAEDAKLPQCLMVTVRWRSGEAENPRSVAIVRQTPDNQLVARRRGIEHRFKWDQHRECYVQVGKPRFFMDDARELRDVPAELLPRKTVNG</sequence>
<organism evidence="2 3">
    <name type="scientific">Pseudorhodoferax aquiterrae</name>
    <dbReference type="NCBI Taxonomy" id="747304"/>
    <lineage>
        <taxon>Bacteria</taxon>
        <taxon>Pseudomonadati</taxon>
        <taxon>Pseudomonadota</taxon>
        <taxon>Betaproteobacteria</taxon>
        <taxon>Burkholderiales</taxon>
        <taxon>Comamonadaceae</taxon>
    </lineage>
</organism>
<name>A0ABQ3GG53_9BURK</name>
<dbReference type="RefSeq" id="WP_189691069.1">
    <property type="nucleotide sequence ID" value="NZ_BMYK01000052.1"/>
</dbReference>
<proteinExistence type="predicted"/>
<keyword evidence="3" id="KW-1185">Reference proteome</keyword>
<accession>A0ABQ3GG53</accession>
<dbReference type="Proteomes" id="UP000626210">
    <property type="component" value="Unassembled WGS sequence"/>
</dbReference>
<keyword evidence="1" id="KW-0175">Coiled coil</keyword>
<comment type="caution">
    <text evidence="2">The sequence shown here is derived from an EMBL/GenBank/DDBJ whole genome shotgun (WGS) entry which is preliminary data.</text>
</comment>
<evidence type="ECO:0000313" key="3">
    <source>
        <dbReference type="Proteomes" id="UP000626210"/>
    </source>
</evidence>